<protein>
    <submittedName>
        <fullName evidence="4">DUF2062 domain-containing protein</fullName>
    </submittedName>
</protein>
<accession>A0A6P1ZM28</accession>
<dbReference type="InterPro" id="IPR018639">
    <property type="entry name" value="DUF2062"/>
</dbReference>
<evidence type="ECO:0000313" key="3">
    <source>
        <dbReference type="EMBL" id="QJT08213.1"/>
    </source>
</evidence>
<keyword evidence="1" id="KW-0472">Membrane</keyword>
<sequence length="183" mass="21043">MKLFKKRPDFLKALVQQDWTPRGLWTSFSRLLRLNYLRILRLKASAHSIALGAALGIFVGFLPIIPFQSVTVIALALLFRANKIAAFSCTWISNAFNVIPFYYMLYVVGSHVLPFQVEFDPHHLELKELIAEGWRLTVLMSTGGLVMGIPSAVAMYFLTLRAVLTYRRRRAMRLLKKRQHHLL</sequence>
<dbReference type="OrthoDB" id="9794343at2"/>
<keyword evidence="6" id="KW-1185">Reference proteome</keyword>
<organism evidence="4 5">
    <name type="scientific">Oceanidesulfovibrio marinus</name>
    <dbReference type="NCBI Taxonomy" id="370038"/>
    <lineage>
        <taxon>Bacteria</taxon>
        <taxon>Pseudomonadati</taxon>
        <taxon>Thermodesulfobacteriota</taxon>
        <taxon>Desulfovibrionia</taxon>
        <taxon>Desulfovibrionales</taxon>
        <taxon>Desulfovibrionaceae</taxon>
        <taxon>Oceanidesulfovibrio</taxon>
    </lineage>
</organism>
<dbReference type="Proteomes" id="UP000503251">
    <property type="component" value="Chromosome"/>
</dbReference>
<gene>
    <name evidence="4" type="ORF">DQK91_06835</name>
    <name evidence="3" type="ORF">E8L03_04415</name>
</gene>
<evidence type="ECO:0000259" key="2">
    <source>
        <dbReference type="Pfam" id="PF09835"/>
    </source>
</evidence>
<dbReference type="AlphaFoldDB" id="A0A6P1ZM28"/>
<keyword evidence="1" id="KW-1133">Transmembrane helix</keyword>
<feature type="transmembrane region" description="Helical" evidence="1">
    <location>
        <begin position="91"/>
        <end position="113"/>
    </location>
</feature>
<dbReference type="PANTHER" id="PTHR40547:SF1">
    <property type="entry name" value="SLL0298 PROTEIN"/>
    <property type="match status" value="1"/>
</dbReference>
<dbReference type="EMBL" id="QMIF01000003">
    <property type="protein sequence ID" value="TVM35108.1"/>
    <property type="molecule type" value="Genomic_DNA"/>
</dbReference>
<dbReference type="Proteomes" id="UP000434052">
    <property type="component" value="Unassembled WGS sequence"/>
</dbReference>
<evidence type="ECO:0000313" key="6">
    <source>
        <dbReference type="Proteomes" id="UP000503251"/>
    </source>
</evidence>
<reference evidence="3 6" key="2">
    <citation type="submission" date="2019-04" db="EMBL/GenBank/DDBJ databases">
        <title>Isolation and culture of sulfate reducing bacteria from the cold seep of the South China Sea.</title>
        <authorList>
            <person name="Sun C."/>
            <person name="Liu R."/>
        </authorList>
    </citation>
    <scope>NUCLEOTIDE SEQUENCE [LARGE SCALE GENOMIC DNA]</scope>
    <source>
        <strain evidence="3 6">CS1</strain>
    </source>
</reference>
<keyword evidence="1" id="KW-0812">Transmembrane</keyword>
<name>A0A6P1ZM28_9BACT</name>
<dbReference type="Pfam" id="PF09835">
    <property type="entry name" value="DUF2062"/>
    <property type="match status" value="1"/>
</dbReference>
<feature type="transmembrane region" description="Helical" evidence="1">
    <location>
        <begin position="133"/>
        <end position="164"/>
    </location>
</feature>
<evidence type="ECO:0000313" key="5">
    <source>
        <dbReference type="Proteomes" id="UP000434052"/>
    </source>
</evidence>
<dbReference type="PANTHER" id="PTHR40547">
    <property type="entry name" value="SLL0298 PROTEIN"/>
    <property type="match status" value="1"/>
</dbReference>
<feature type="domain" description="DUF2062" evidence="2">
    <location>
        <begin position="30"/>
        <end position="170"/>
    </location>
</feature>
<dbReference type="RefSeq" id="WP_144234663.1">
    <property type="nucleotide sequence ID" value="NZ_CP039543.1"/>
</dbReference>
<dbReference type="EMBL" id="CP039543">
    <property type="protein sequence ID" value="QJT08213.1"/>
    <property type="molecule type" value="Genomic_DNA"/>
</dbReference>
<feature type="transmembrane region" description="Helical" evidence="1">
    <location>
        <begin position="49"/>
        <end position="79"/>
    </location>
</feature>
<evidence type="ECO:0000256" key="1">
    <source>
        <dbReference type="SAM" id="Phobius"/>
    </source>
</evidence>
<proteinExistence type="predicted"/>
<reference evidence="4 5" key="1">
    <citation type="submission" date="2018-06" db="EMBL/GenBank/DDBJ databases">
        <title>Complete genome of Desulfovibrio marinus P48SEP.</title>
        <authorList>
            <person name="Crispim J.S."/>
            <person name="Vidigal P.M.P."/>
            <person name="Silva L.C.F."/>
            <person name="Araujo L.C."/>
            <person name="Laguardia C.N."/>
            <person name="Dias R.S."/>
            <person name="Sousa M.P."/>
            <person name="Paula S.O."/>
            <person name="Silva C."/>
        </authorList>
    </citation>
    <scope>NUCLEOTIDE SEQUENCE [LARGE SCALE GENOMIC DNA]</scope>
    <source>
        <strain evidence="4 5">P48SEP</strain>
    </source>
</reference>
<evidence type="ECO:0000313" key="4">
    <source>
        <dbReference type="EMBL" id="TVM35108.1"/>
    </source>
</evidence>